<dbReference type="Gene3D" id="3.30.70.270">
    <property type="match status" value="1"/>
</dbReference>
<keyword evidence="10 14" id="KW-1133">Transmembrane helix</keyword>
<dbReference type="CDD" id="cd01949">
    <property type="entry name" value="GGDEF"/>
    <property type="match status" value="1"/>
</dbReference>
<dbReference type="PROSITE" id="PS50887">
    <property type="entry name" value="GGDEF"/>
    <property type="match status" value="1"/>
</dbReference>
<evidence type="ECO:0000256" key="11">
    <source>
        <dbReference type="ARBA" id="ARBA00023012"/>
    </source>
</evidence>
<dbReference type="SMART" id="SM00091">
    <property type="entry name" value="PAS"/>
    <property type="match status" value="1"/>
</dbReference>
<dbReference type="Proteomes" id="UP000198635">
    <property type="component" value="Unassembled WGS sequence"/>
</dbReference>
<dbReference type="GO" id="GO:0000160">
    <property type="term" value="P:phosphorelay signal transduction system"/>
    <property type="evidence" value="ECO:0007669"/>
    <property type="project" value="UniProtKB-KW"/>
</dbReference>
<dbReference type="SMART" id="SM00267">
    <property type="entry name" value="GGDEF"/>
    <property type="match status" value="1"/>
</dbReference>
<dbReference type="EC" id="2.7.7.65" evidence="2"/>
<keyword evidence="9" id="KW-0067">ATP-binding</keyword>
<evidence type="ECO:0000256" key="14">
    <source>
        <dbReference type="SAM" id="Phobius"/>
    </source>
</evidence>
<dbReference type="CDD" id="cd12912">
    <property type="entry name" value="PDC2_MCP_like"/>
    <property type="match status" value="1"/>
</dbReference>
<feature type="domain" description="GGDEF" evidence="16">
    <location>
        <begin position="522"/>
        <end position="655"/>
    </location>
</feature>
<reference evidence="18" key="1">
    <citation type="submission" date="2016-10" db="EMBL/GenBank/DDBJ databases">
        <authorList>
            <person name="Varghese N."/>
            <person name="Submissions S."/>
        </authorList>
    </citation>
    <scope>NUCLEOTIDE SEQUENCE [LARGE SCALE GENOMIC DNA]</scope>
    <source>
        <strain evidence="18">DSM 5918</strain>
    </source>
</reference>
<dbReference type="GO" id="GO:0043709">
    <property type="term" value="P:cell adhesion involved in single-species biofilm formation"/>
    <property type="evidence" value="ECO:0007669"/>
    <property type="project" value="TreeGrafter"/>
</dbReference>
<keyword evidence="11" id="KW-0902">Two-component regulatory system</keyword>
<dbReference type="FunFam" id="3.30.70.270:FF:000001">
    <property type="entry name" value="Diguanylate cyclase domain protein"/>
    <property type="match status" value="1"/>
</dbReference>
<evidence type="ECO:0000256" key="1">
    <source>
        <dbReference type="ARBA" id="ARBA00004651"/>
    </source>
</evidence>
<keyword evidence="3" id="KW-1003">Cell membrane</keyword>
<dbReference type="InterPro" id="IPR000014">
    <property type="entry name" value="PAS"/>
</dbReference>
<evidence type="ECO:0000256" key="6">
    <source>
        <dbReference type="ARBA" id="ARBA00022692"/>
    </source>
</evidence>
<keyword evidence="7" id="KW-0547">Nucleotide-binding</keyword>
<name>A0A1I3PPY3_9BACT</name>
<dbReference type="AlphaFoldDB" id="A0A1I3PPY3"/>
<dbReference type="InterPro" id="IPR050469">
    <property type="entry name" value="Diguanylate_Cyclase"/>
</dbReference>
<dbReference type="InterPro" id="IPR029787">
    <property type="entry name" value="Nucleotide_cyclase"/>
</dbReference>
<organism evidence="17 18">
    <name type="scientific">Desulfomicrobium apsheronum</name>
    <dbReference type="NCBI Taxonomy" id="52560"/>
    <lineage>
        <taxon>Bacteria</taxon>
        <taxon>Pseudomonadati</taxon>
        <taxon>Thermodesulfobacteriota</taxon>
        <taxon>Desulfovibrionia</taxon>
        <taxon>Desulfovibrionales</taxon>
        <taxon>Desulfomicrobiaceae</taxon>
        <taxon>Desulfomicrobium</taxon>
    </lineage>
</organism>
<dbReference type="Pfam" id="PF02743">
    <property type="entry name" value="dCache_1"/>
    <property type="match status" value="1"/>
</dbReference>
<keyword evidence="6 14" id="KW-0812">Transmembrane</keyword>
<dbReference type="GO" id="GO:1902201">
    <property type="term" value="P:negative regulation of bacterial-type flagellum-dependent cell motility"/>
    <property type="evidence" value="ECO:0007669"/>
    <property type="project" value="TreeGrafter"/>
</dbReference>
<gene>
    <name evidence="17" type="ORF">SAMN04488082_10283</name>
</gene>
<evidence type="ECO:0000256" key="13">
    <source>
        <dbReference type="ARBA" id="ARBA00034247"/>
    </source>
</evidence>
<sequence>MSTPARNAPYGGTQTIRREMFLVGLFCLATIAIVVVSMLSAGIYRSGLTAAHDRISGANRQISAYVEAHLEGLAAAVRIMAASPDVILGDAGGEESRERALTYFRFVRLSNPNVKYCYAGYEDGEMLINTYVPPTDYDPRIRPWYAAAVKAWPEMNIGQPYRDAVDQEWLVAISSAFFDKTGLRGVVSVDSTLSRMDGLLNSIKSFDSQSNFVINTGGLLLVHNEKNVYINQNMDTIVPGALKLFKGDAGHIEYDLPGSGTRMAYFTKLKINDWIIISAVDRNEVMEPIRRRIVLTVSATALVTLLLGLLQLKIYESRFVTPLMTLKQRIADITEGKAAGLKPSGFSNAELASIADSIEGMTESSLGRKAAELRLILETTSDGLLVLDDQGGIMHYNRRFLELWNLGGALAGEDLNDVLIGHVESSVLPESTDDVLKKDHSPDSVLLHLKAGIILEQTARPLLEGSHVTGRLWSFKDVTMQIMAEEKLKLLAATDELTGLWNRRCFMDRAESEIAQAARLRRPLCLALMDADNFKHINDTYGHAAGDAALKYLADALRSRLRVSDTIGRIGGEEFAILLPDTSLETARTVLGQIRTVIEGGHFVHGDKELAFTVSIGVTAMPESRVSVDELLSVADAACYRAKTLGRNRIETQICEVPGLSDPSRKQ</sequence>
<dbReference type="EMBL" id="FORX01000002">
    <property type="protein sequence ID" value="SFJ23854.1"/>
    <property type="molecule type" value="Genomic_DNA"/>
</dbReference>
<dbReference type="RefSeq" id="WP_092372565.1">
    <property type="nucleotide sequence ID" value="NZ_FORX01000002.1"/>
</dbReference>
<dbReference type="GO" id="GO:0005524">
    <property type="term" value="F:ATP binding"/>
    <property type="evidence" value="ECO:0007669"/>
    <property type="project" value="UniProtKB-KW"/>
</dbReference>
<keyword evidence="18" id="KW-1185">Reference proteome</keyword>
<evidence type="ECO:0000313" key="17">
    <source>
        <dbReference type="EMBL" id="SFJ23854.1"/>
    </source>
</evidence>
<dbReference type="Gene3D" id="3.30.450.20">
    <property type="entry name" value="PAS domain"/>
    <property type="match status" value="2"/>
</dbReference>
<feature type="domain" description="PAS" evidence="15">
    <location>
        <begin position="369"/>
        <end position="403"/>
    </location>
</feature>
<accession>A0A1I3PPY3</accession>
<evidence type="ECO:0000256" key="5">
    <source>
        <dbReference type="ARBA" id="ARBA00022679"/>
    </source>
</evidence>
<dbReference type="GO" id="GO:0005886">
    <property type="term" value="C:plasma membrane"/>
    <property type="evidence" value="ECO:0007669"/>
    <property type="project" value="UniProtKB-SubCell"/>
</dbReference>
<dbReference type="InterPro" id="IPR035965">
    <property type="entry name" value="PAS-like_dom_sf"/>
</dbReference>
<feature type="transmembrane region" description="Helical" evidence="14">
    <location>
        <begin position="20"/>
        <end position="44"/>
    </location>
</feature>
<proteinExistence type="predicted"/>
<comment type="catalytic activity">
    <reaction evidence="13">
        <text>2 GTP = 3',3'-c-di-GMP + 2 diphosphate</text>
        <dbReference type="Rhea" id="RHEA:24898"/>
        <dbReference type="ChEBI" id="CHEBI:33019"/>
        <dbReference type="ChEBI" id="CHEBI:37565"/>
        <dbReference type="ChEBI" id="CHEBI:58805"/>
        <dbReference type="EC" id="2.7.7.65"/>
    </reaction>
</comment>
<dbReference type="STRING" id="52560.SAMN04488082_10283"/>
<evidence type="ECO:0000259" key="15">
    <source>
        <dbReference type="PROSITE" id="PS50112"/>
    </source>
</evidence>
<evidence type="ECO:0000256" key="2">
    <source>
        <dbReference type="ARBA" id="ARBA00012528"/>
    </source>
</evidence>
<dbReference type="InterPro" id="IPR033479">
    <property type="entry name" value="dCache_1"/>
</dbReference>
<keyword evidence="8" id="KW-0418">Kinase</keyword>
<evidence type="ECO:0000256" key="10">
    <source>
        <dbReference type="ARBA" id="ARBA00022989"/>
    </source>
</evidence>
<dbReference type="SUPFAM" id="SSF103190">
    <property type="entry name" value="Sensory domain-like"/>
    <property type="match status" value="1"/>
</dbReference>
<dbReference type="GO" id="GO:0016301">
    <property type="term" value="F:kinase activity"/>
    <property type="evidence" value="ECO:0007669"/>
    <property type="project" value="UniProtKB-KW"/>
</dbReference>
<dbReference type="InterPro" id="IPR043128">
    <property type="entry name" value="Rev_trsase/Diguanyl_cyclase"/>
</dbReference>
<evidence type="ECO:0000256" key="8">
    <source>
        <dbReference type="ARBA" id="ARBA00022777"/>
    </source>
</evidence>
<dbReference type="SUPFAM" id="SSF55073">
    <property type="entry name" value="Nucleotide cyclase"/>
    <property type="match status" value="1"/>
</dbReference>
<dbReference type="GO" id="GO:0052621">
    <property type="term" value="F:diguanylate cyclase activity"/>
    <property type="evidence" value="ECO:0007669"/>
    <property type="project" value="UniProtKB-EC"/>
</dbReference>
<evidence type="ECO:0000259" key="16">
    <source>
        <dbReference type="PROSITE" id="PS50887"/>
    </source>
</evidence>
<evidence type="ECO:0000256" key="4">
    <source>
        <dbReference type="ARBA" id="ARBA00022553"/>
    </source>
</evidence>
<dbReference type="Pfam" id="PF13188">
    <property type="entry name" value="PAS_8"/>
    <property type="match status" value="1"/>
</dbReference>
<dbReference type="SUPFAM" id="SSF55785">
    <property type="entry name" value="PYP-like sensor domain (PAS domain)"/>
    <property type="match status" value="1"/>
</dbReference>
<dbReference type="Pfam" id="PF00990">
    <property type="entry name" value="GGDEF"/>
    <property type="match status" value="1"/>
</dbReference>
<dbReference type="InterPro" id="IPR029151">
    <property type="entry name" value="Sensor-like_sf"/>
</dbReference>
<evidence type="ECO:0000313" key="18">
    <source>
        <dbReference type="Proteomes" id="UP000198635"/>
    </source>
</evidence>
<dbReference type="PROSITE" id="PS50112">
    <property type="entry name" value="PAS"/>
    <property type="match status" value="1"/>
</dbReference>
<dbReference type="OrthoDB" id="5460745at2"/>
<evidence type="ECO:0000256" key="12">
    <source>
        <dbReference type="ARBA" id="ARBA00023136"/>
    </source>
</evidence>
<protein>
    <recommendedName>
        <fullName evidence="2">diguanylate cyclase</fullName>
        <ecNumber evidence="2">2.7.7.65</ecNumber>
    </recommendedName>
</protein>
<keyword evidence="5" id="KW-0808">Transferase</keyword>
<evidence type="ECO:0000256" key="3">
    <source>
        <dbReference type="ARBA" id="ARBA00022475"/>
    </source>
</evidence>
<dbReference type="NCBIfam" id="TIGR00254">
    <property type="entry name" value="GGDEF"/>
    <property type="match status" value="1"/>
</dbReference>
<evidence type="ECO:0000256" key="7">
    <source>
        <dbReference type="ARBA" id="ARBA00022741"/>
    </source>
</evidence>
<keyword evidence="12 14" id="KW-0472">Membrane</keyword>
<comment type="subcellular location">
    <subcellularLocation>
        <location evidence="1">Cell membrane</location>
        <topology evidence="1">Multi-pass membrane protein</topology>
    </subcellularLocation>
</comment>
<dbReference type="PANTHER" id="PTHR45138:SF9">
    <property type="entry name" value="DIGUANYLATE CYCLASE DGCM-RELATED"/>
    <property type="match status" value="1"/>
</dbReference>
<dbReference type="InterPro" id="IPR000160">
    <property type="entry name" value="GGDEF_dom"/>
</dbReference>
<dbReference type="CDD" id="cd18773">
    <property type="entry name" value="PDC1_HK_sensor"/>
    <property type="match status" value="1"/>
</dbReference>
<evidence type="ECO:0000256" key="9">
    <source>
        <dbReference type="ARBA" id="ARBA00022840"/>
    </source>
</evidence>
<dbReference type="PANTHER" id="PTHR45138">
    <property type="entry name" value="REGULATORY COMPONENTS OF SENSORY TRANSDUCTION SYSTEM"/>
    <property type="match status" value="1"/>
</dbReference>
<keyword evidence="4" id="KW-0597">Phosphoprotein</keyword>